<organism evidence="1 2">
    <name type="scientific">Monilinia fructicola</name>
    <name type="common">Brown rot fungus</name>
    <name type="synonym">Ciboria fructicola</name>
    <dbReference type="NCBI Taxonomy" id="38448"/>
    <lineage>
        <taxon>Eukaryota</taxon>
        <taxon>Fungi</taxon>
        <taxon>Dikarya</taxon>
        <taxon>Ascomycota</taxon>
        <taxon>Pezizomycotina</taxon>
        <taxon>Leotiomycetes</taxon>
        <taxon>Helotiales</taxon>
        <taxon>Sclerotiniaceae</taxon>
        <taxon>Monilinia</taxon>
    </lineage>
</organism>
<dbReference type="EMBL" id="VICG01000005">
    <property type="protein sequence ID" value="KAA8571989.1"/>
    <property type="molecule type" value="Genomic_DNA"/>
</dbReference>
<name>A0A5M9JV45_MONFR</name>
<protein>
    <submittedName>
        <fullName evidence="1">Uncharacterized protein</fullName>
    </submittedName>
</protein>
<evidence type="ECO:0000313" key="1">
    <source>
        <dbReference type="EMBL" id="KAA8571989.1"/>
    </source>
</evidence>
<reference evidence="1 2" key="1">
    <citation type="submission" date="2019-06" db="EMBL/GenBank/DDBJ databases">
        <title>Genome Sequence of the Brown Rot Fungal Pathogen Monilinia fructicola.</title>
        <authorList>
            <person name="De Miccolis Angelini R.M."/>
            <person name="Landi L."/>
            <person name="Abate D."/>
            <person name="Pollastro S."/>
            <person name="Romanazzi G."/>
            <person name="Faretra F."/>
        </authorList>
    </citation>
    <scope>NUCLEOTIDE SEQUENCE [LARGE SCALE GENOMIC DNA]</scope>
    <source>
        <strain evidence="1 2">Mfrc123</strain>
    </source>
</reference>
<evidence type="ECO:0000313" key="2">
    <source>
        <dbReference type="Proteomes" id="UP000322873"/>
    </source>
</evidence>
<sequence>MVWHTASVAPPSNSFAMVCLVVGTWETSHTHMGGLGTGLDWTGLDWTGVDIHCSWQFRGDDEGWCRRSSVGVEWLLFALSPLSPQGAYGVG</sequence>
<comment type="caution">
    <text evidence="1">The sequence shown here is derived from an EMBL/GenBank/DDBJ whole genome shotgun (WGS) entry which is preliminary data.</text>
</comment>
<dbReference type="AlphaFoldDB" id="A0A5M9JV45"/>
<proteinExistence type="predicted"/>
<dbReference type="Proteomes" id="UP000322873">
    <property type="component" value="Unassembled WGS sequence"/>
</dbReference>
<gene>
    <name evidence="1" type="ORF">EYC84_001928</name>
</gene>
<accession>A0A5M9JV45</accession>
<keyword evidence="2" id="KW-1185">Reference proteome</keyword>